<dbReference type="InterPro" id="IPR036661">
    <property type="entry name" value="Luciferase-like_sf"/>
</dbReference>
<evidence type="ECO:0000313" key="7">
    <source>
        <dbReference type="Proteomes" id="UP001612915"/>
    </source>
</evidence>
<dbReference type="EC" id="1.-.-.-" evidence="6"/>
<organism evidence="6 7">
    <name type="scientific">Spongisporangium articulatum</name>
    <dbReference type="NCBI Taxonomy" id="3362603"/>
    <lineage>
        <taxon>Bacteria</taxon>
        <taxon>Bacillati</taxon>
        <taxon>Actinomycetota</taxon>
        <taxon>Actinomycetes</taxon>
        <taxon>Kineosporiales</taxon>
        <taxon>Kineosporiaceae</taxon>
        <taxon>Spongisporangium</taxon>
    </lineage>
</organism>
<dbReference type="InterPro" id="IPR019921">
    <property type="entry name" value="Lucif-like_OxRdtase_Rv2161c"/>
</dbReference>
<name>A0ABW8AM82_9ACTN</name>
<accession>A0ABW8AM82</accession>
<sequence length="297" mass="31821">MRVGFGLPVAGSWATRENFVEIATTAERLGYHSVWTFQRLVSPADRSIPPTYWSVVDPVVALGAAAALTERVELGVAVLNMPFFSPPLLAKQLAAVDVLSGGRLVAGLGNGWQPIEFEASGVPIEGRGVRAEEYLGVLRRLLGPDPVAYDGPLYRLQPAEVLPKPVNPEGIPILLGGDAPTALARAGRRADGWISSSRVPPSELHTRIAQVKRAAQDAGRDPDALRFVCRGVVVGGERTRPLSGPLEQVRDDVAQLAEQGVTEVFVDLNFDPSIGHPAADPRASMDRAREVLEALRP</sequence>
<evidence type="ECO:0000256" key="2">
    <source>
        <dbReference type="ARBA" id="ARBA00022643"/>
    </source>
</evidence>
<evidence type="ECO:0000256" key="3">
    <source>
        <dbReference type="ARBA" id="ARBA00023002"/>
    </source>
</evidence>
<dbReference type="Pfam" id="PF00296">
    <property type="entry name" value="Bac_luciferase"/>
    <property type="match status" value="1"/>
</dbReference>
<dbReference type="NCBIfam" id="TIGR03619">
    <property type="entry name" value="F420_Rv2161c"/>
    <property type="match status" value="1"/>
</dbReference>
<evidence type="ECO:0000256" key="4">
    <source>
        <dbReference type="ARBA" id="ARBA00023033"/>
    </source>
</evidence>
<evidence type="ECO:0000256" key="1">
    <source>
        <dbReference type="ARBA" id="ARBA00022630"/>
    </source>
</evidence>
<evidence type="ECO:0000313" key="6">
    <source>
        <dbReference type="EMBL" id="MFI7587485.1"/>
    </source>
</evidence>
<dbReference type="Proteomes" id="UP001612915">
    <property type="component" value="Unassembled WGS sequence"/>
</dbReference>
<feature type="domain" description="Luciferase-like" evidence="5">
    <location>
        <begin position="15"/>
        <end position="236"/>
    </location>
</feature>
<keyword evidence="1" id="KW-0285">Flavoprotein</keyword>
<protein>
    <submittedName>
        <fullName evidence="6">TIGR03619 family F420-dependent LLM class oxidoreductase</fullName>
        <ecNumber evidence="6">1.-.-.-</ecNumber>
    </submittedName>
</protein>
<dbReference type="GO" id="GO:0016491">
    <property type="term" value="F:oxidoreductase activity"/>
    <property type="evidence" value="ECO:0007669"/>
    <property type="project" value="UniProtKB-KW"/>
</dbReference>
<proteinExistence type="predicted"/>
<dbReference type="RefSeq" id="WP_398279264.1">
    <property type="nucleotide sequence ID" value="NZ_JBITLV010000003.1"/>
</dbReference>
<keyword evidence="7" id="KW-1185">Reference proteome</keyword>
<dbReference type="PANTHER" id="PTHR42847:SF4">
    <property type="entry name" value="ALKANESULFONATE MONOOXYGENASE-RELATED"/>
    <property type="match status" value="1"/>
</dbReference>
<dbReference type="Gene3D" id="3.20.20.30">
    <property type="entry name" value="Luciferase-like domain"/>
    <property type="match status" value="1"/>
</dbReference>
<evidence type="ECO:0000259" key="5">
    <source>
        <dbReference type="Pfam" id="PF00296"/>
    </source>
</evidence>
<dbReference type="PANTHER" id="PTHR42847">
    <property type="entry name" value="ALKANESULFONATE MONOOXYGENASE"/>
    <property type="match status" value="1"/>
</dbReference>
<keyword evidence="4" id="KW-0503">Monooxygenase</keyword>
<dbReference type="InterPro" id="IPR050172">
    <property type="entry name" value="SsuD_RutA_monooxygenase"/>
</dbReference>
<dbReference type="InterPro" id="IPR011251">
    <property type="entry name" value="Luciferase-like_dom"/>
</dbReference>
<gene>
    <name evidence="6" type="ORF">ACIB24_10475</name>
</gene>
<reference evidence="6 7" key="1">
    <citation type="submission" date="2024-10" db="EMBL/GenBank/DDBJ databases">
        <title>The Natural Products Discovery Center: Release of the First 8490 Sequenced Strains for Exploring Actinobacteria Biosynthetic Diversity.</title>
        <authorList>
            <person name="Kalkreuter E."/>
            <person name="Kautsar S.A."/>
            <person name="Yang D."/>
            <person name="Bader C.D."/>
            <person name="Teijaro C.N."/>
            <person name="Fluegel L."/>
            <person name="Davis C.M."/>
            <person name="Simpson J.R."/>
            <person name="Lauterbach L."/>
            <person name="Steele A.D."/>
            <person name="Gui C."/>
            <person name="Meng S."/>
            <person name="Li G."/>
            <person name="Viehrig K."/>
            <person name="Ye F."/>
            <person name="Su P."/>
            <person name="Kiefer A.F."/>
            <person name="Nichols A."/>
            <person name="Cepeda A.J."/>
            <person name="Yan W."/>
            <person name="Fan B."/>
            <person name="Jiang Y."/>
            <person name="Adhikari A."/>
            <person name="Zheng C.-J."/>
            <person name="Schuster L."/>
            <person name="Cowan T.M."/>
            <person name="Smanski M.J."/>
            <person name="Chevrette M.G."/>
            <person name="De Carvalho L.P.S."/>
            <person name="Shen B."/>
        </authorList>
    </citation>
    <scope>NUCLEOTIDE SEQUENCE [LARGE SCALE GENOMIC DNA]</scope>
    <source>
        <strain evidence="6 7">NPDC049639</strain>
    </source>
</reference>
<dbReference type="EMBL" id="JBITLV010000003">
    <property type="protein sequence ID" value="MFI7587485.1"/>
    <property type="molecule type" value="Genomic_DNA"/>
</dbReference>
<comment type="caution">
    <text evidence="6">The sequence shown here is derived from an EMBL/GenBank/DDBJ whole genome shotgun (WGS) entry which is preliminary data.</text>
</comment>
<keyword evidence="3 6" id="KW-0560">Oxidoreductase</keyword>
<keyword evidence="2" id="KW-0288">FMN</keyword>
<dbReference type="SUPFAM" id="SSF51679">
    <property type="entry name" value="Bacterial luciferase-like"/>
    <property type="match status" value="1"/>
</dbReference>